<keyword evidence="2" id="KW-1133">Transmembrane helix</keyword>
<evidence type="ECO:0000256" key="2">
    <source>
        <dbReference type="SAM" id="Phobius"/>
    </source>
</evidence>
<dbReference type="AlphaFoldDB" id="A0A345D2Y5"/>
<geneLocation type="mitochondrion" evidence="3"/>
<name>A0A345D2Y5_9LECA</name>
<proteinExistence type="predicted"/>
<keyword evidence="2" id="KW-0472">Membrane</keyword>
<feature type="compositionally biased region" description="Low complexity" evidence="1">
    <location>
        <begin position="75"/>
        <end position="92"/>
    </location>
</feature>
<protein>
    <submittedName>
        <fullName evidence="3">Uncharacterized protein</fullName>
    </submittedName>
</protein>
<sequence length="210" mass="23060">MSRYVILVYFDVNVFTDIFNKISIIYYVLMSINITLIRATISELYGPTMLFMDPVGGAAGGGGRGSGSSAGRGAGNPPAAGRGAGASNPPAAVGTNTTGLGGTLKAGRANGPIIVYDVDNQDFKYNKDGTNQPLARALAYVIDHQAKKGTVFSRFFFSEKQKEFFFALLRDQAPHIYDEFHLDKHLNLTDKQNWYVKYRKEITDVFRNAK</sequence>
<dbReference type="EMBL" id="MG686615">
    <property type="protein sequence ID" value="AXF80699.1"/>
    <property type="molecule type" value="Genomic_DNA"/>
</dbReference>
<feature type="compositionally biased region" description="Gly residues" evidence="1">
    <location>
        <begin position="62"/>
        <end position="74"/>
    </location>
</feature>
<feature type="transmembrane region" description="Helical" evidence="2">
    <location>
        <begin position="24"/>
        <end position="41"/>
    </location>
</feature>
<keyword evidence="3" id="KW-0496">Mitochondrion</keyword>
<evidence type="ECO:0000256" key="1">
    <source>
        <dbReference type="SAM" id="MobiDB-lite"/>
    </source>
</evidence>
<keyword evidence="2" id="KW-0812">Transmembrane</keyword>
<feature type="region of interest" description="Disordered" evidence="1">
    <location>
        <begin position="62"/>
        <end position="92"/>
    </location>
</feature>
<reference evidence="3" key="1">
    <citation type="journal article" date="2018" name="Mitochondrial DNA Part B Resour">
        <title>Genomic insights into the mitochondria of 11 eastern North American species of Cladonia.</title>
        <authorList>
            <person name="Brigham L.M."/>
            <person name="Allende L.M."/>
            <person name="Shipley B.R."/>
            <person name="Boyd K.C."/>
            <person name="Higgins T.J."/>
            <person name="Kelly N."/>
            <person name="Anderson Stewart C.R."/>
            <person name="Keepers K.G."/>
            <person name="Pogoda C.S."/>
            <person name="Lendemer J.C."/>
            <person name="Tripp E.A."/>
            <person name="Kane N.C."/>
        </authorList>
    </citation>
    <scope>NUCLEOTIDE SEQUENCE</scope>
</reference>
<accession>A0A345D2Y5</accession>
<evidence type="ECO:0000313" key="3">
    <source>
        <dbReference type="EMBL" id="AXF80699.1"/>
    </source>
</evidence>
<dbReference type="GeneID" id="37622311"/>
<gene>
    <name evidence="3" type="primary">ORF1</name>
</gene>
<dbReference type="RefSeq" id="YP_009510172.1">
    <property type="nucleotide sequence ID" value="NC_039132.1"/>
</dbReference>
<organism evidence="3">
    <name type="scientific">Cladonia peziziformis</name>
    <dbReference type="NCBI Taxonomy" id="184108"/>
    <lineage>
        <taxon>Eukaryota</taxon>
        <taxon>Fungi</taxon>
        <taxon>Dikarya</taxon>
        <taxon>Ascomycota</taxon>
        <taxon>Pezizomycotina</taxon>
        <taxon>Lecanoromycetes</taxon>
        <taxon>OSLEUM clade</taxon>
        <taxon>Lecanoromycetidae</taxon>
        <taxon>Lecanorales</taxon>
        <taxon>Lecanorineae</taxon>
        <taxon>Cladoniaceae</taxon>
        <taxon>Cladonia</taxon>
    </lineage>
</organism>